<evidence type="ECO:0000259" key="6">
    <source>
        <dbReference type="Pfam" id="PF00881"/>
    </source>
</evidence>
<dbReference type="InterPro" id="IPR000415">
    <property type="entry name" value="Nitroreductase-like"/>
</dbReference>
<dbReference type="InterPro" id="IPR016446">
    <property type="entry name" value="Flavin_OxRdtase_Frp"/>
</dbReference>
<dbReference type="EC" id="1.5.1.38" evidence="7"/>
<evidence type="ECO:0000256" key="5">
    <source>
        <dbReference type="PIRNR" id="PIRNR005426"/>
    </source>
</evidence>
<name>A0A1X9M6S3_9BACI</name>
<keyword evidence="3 5" id="KW-0288">FMN</keyword>
<feature type="domain" description="Nitroreductase" evidence="6">
    <location>
        <begin position="10"/>
        <end position="165"/>
    </location>
</feature>
<dbReference type="Pfam" id="PF00881">
    <property type="entry name" value="Nitroreductase"/>
    <property type="match status" value="1"/>
</dbReference>
<proteinExistence type="inferred from homology"/>
<dbReference type="PANTHER" id="PTHR43425">
    <property type="entry name" value="OXYGEN-INSENSITIVE NADPH NITROREDUCTASE"/>
    <property type="match status" value="1"/>
</dbReference>
<evidence type="ECO:0000313" key="8">
    <source>
        <dbReference type="Proteomes" id="UP000193006"/>
    </source>
</evidence>
<dbReference type="EMBL" id="CP020814">
    <property type="protein sequence ID" value="ARK29117.1"/>
    <property type="molecule type" value="Genomic_DNA"/>
</dbReference>
<evidence type="ECO:0000256" key="2">
    <source>
        <dbReference type="ARBA" id="ARBA00022630"/>
    </source>
</evidence>
<dbReference type="RefSeq" id="WP_066156016.1">
    <property type="nucleotide sequence ID" value="NZ_CP020814.1"/>
</dbReference>
<dbReference type="GO" id="GO:0052873">
    <property type="term" value="F:FMN reductase (NADPH) activity"/>
    <property type="evidence" value="ECO:0007669"/>
    <property type="project" value="UniProtKB-EC"/>
</dbReference>
<keyword evidence="8" id="KW-1185">Reference proteome</keyword>
<gene>
    <name evidence="7" type="primary">nfrA1</name>
    <name evidence="7" type="ORF">BkAM31D_04205</name>
</gene>
<accession>A0A1X9M6S3</accession>
<organism evidence="7 8">
    <name type="scientific">Halalkalibacter krulwichiae</name>
    <dbReference type="NCBI Taxonomy" id="199441"/>
    <lineage>
        <taxon>Bacteria</taxon>
        <taxon>Bacillati</taxon>
        <taxon>Bacillota</taxon>
        <taxon>Bacilli</taxon>
        <taxon>Bacillales</taxon>
        <taxon>Bacillaceae</taxon>
        <taxon>Halalkalibacter</taxon>
    </lineage>
</organism>
<keyword evidence="5" id="KW-0521">NADP</keyword>
<dbReference type="InterPro" id="IPR029479">
    <property type="entry name" value="Nitroreductase"/>
</dbReference>
<dbReference type="CDD" id="cd02146">
    <property type="entry name" value="NfsA-like"/>
    <property type="match status" value="1"/>
</dbReference>
<protein>
    <submittedName>
        <fullName evidence="7">FMN reductase (NADPH)</fullName>
        <ecNumber evidence="7">1.5.1.38</ecNumber>
    </submittedName>
</protein>
<keyword evidence="2 5" id="KW-0285">Flavoprotein</keyword>
<evidence type="ECO:0000313" key="7">
    <source>
        <dbReference type="EMBL" id="ARK29117.1"/>
    </source>
</evidence>
<evidence type="ECO:0000256" key="1">
    <source>
        <dbReference type="ARBA" id="ARBA00008366"/>
    </source>
</evidence>
<evidence type="ECO:0000256" key="3">
    <source>
        <dbReference type="ARBA" id="ARBA00022643"/>
    </source>
</evidence>
<reference evidence="7 8" key="1">
    <citation type="submission" date="2017-04" db="EMBL/GenBank/DDBJ databases">
        <title>Bacillus krulwichiae AM31D Genome sequencing and assembly.</title>
        <authorList>
            <person name="Krulwich T.A."/>
            <person name="Anastor L."/>
            <person name="Ehrlich R."/>
            <person name="Ehrlich G.D."/>
            <person name="Janto B."/>
        </authorList>
    </citation>
    <scope>NUCLEOTIDE SEQUENCE [LARGE SCALE GENOMIC DNA]</scope>
    <source>
        <strain evidence="7 8">AM31D</strain>
    </source>
</reference>
<dbReference type="Gene3D" id="3.40.109.10">
    <property type="entry name" value="NADH Oxidase"/>
    <property type="match status" value="1"/>
</dbReference>
<dbReference type="PANTHER" id="PTHR43425:SF2">
    <property type="entry name" value="OXYGEN-INSENSITIVE NADPH NITROREDUCTASE"/>
    <property type="match status" value="1"/>
</dbReference>
<dbReference type="KEGG" id="bkw:BkAM31D_04205"/>
<keyword evidence="4 5" id="KW-0560">Oxidoreductase</keyword>
<dbReference type="NCBIfam" id="NF008033">
    <property type="entry name" value="PRK10765.1"/>
    <property type="match status" value="1"/>
</dbReference>
<dbReference type="STRING" id="199441.BkAM31D_04205"/>
<dbReference type="PIRSF" id="PIRSF005426">
    <property type="entry name" value="Frp"/>
    <property type="match status" value="1"/>
</dbReference>
<dbReference type="SUPFAM" id="SSF55469">
    <property type="entry name" value="FMN-dependent nitroreductase-like"/>
    <property type="match status" value="1"/>
</dbReference>
<comment type="similarity">
    <text evidence="1 5">Belongs to the flavin oxidoreductase frp family.</text>
</comment>
<sequence>MEHNTVTDLIKSHRSIRSFTEEDIAEWKVNEIVDSGRWAPTSHHVQAYSILVIKDKEMKKKLATLAGNQTYVETCPVFYVICADYYRLKMASDMHEQPFEIGEQEQVIVGAVDAALVAQNMLLAARSMGLGGVMIGGIRNEPQAVSEVLNLPEFTFPVMGLCVGYPNQDPAQKPRLPKAAAIHYENYDQSKIEKALTEYDQIMEQYYYERTNGKRSDKWTRQMAEFTSTAKRPQVGNFIKKQGFLK</sequence>
<dbReference type="AlphaFoldDB" id="A0A1X9M6S3"/>
<dbReference type="Proteomes" id="UP000193006">
    <property type="component" value="Chromosome"/>
</dbReference>
<evidence type="ECO:0000256" key="4">
    <source>
        <dbReference type="ARBA" id="ARBA00023002"/>
    </source>
</evidence>